<dbReference type="InterPro" id="IPR000719">
    <property type="entry name" value="Prot_kinase_dom"/>
</dbReference>
<dbReference type="PROSITE" id="PS00108">
    <property type="entry name" value="PROTEIN_KINASE_ST"/>
    <property type="match status" value="1"/>
</dbReference>
<evidence type="ECO:0000313" key="3">
    <source>
        <dbReference type="Proteomes" id="UP000250140"/>
    </source>
</evidence>
<sequence length="144" mass="15768">ESIGLLLAPVADCDLKALLERKPFRNSFILRQAFGCLCSAVQYLHSQSCRHKDIKPANILIKNGEVFITDFGTARDWSEAGHATTTGITGPYTPAYAAPEVAGWEPRNKAADIWSLGCVYLDMLTVLKGEDSESRITFFKANGS</sequence>
<dbReference type="AlphaFoldDB" id="A0A8E2F7J8"/>
<dbReference type="SMART" id="SM00220">
    <property type="entry name" value="S_TKc"/>
    <property type="match status" value="1"/>
</dbReference>
<dbReference type="EMBL" id="KV748959">
    <property type="protein sequence ID" value="OCL11916.1"/>
    <property type="molecule type" value="Genomic_DNA"/>
</dbReference>
<accession>A0A8E2F7J8</accession>
<dbReference type="Pfam" id="PF00069">
    <property type="entry name" value="Pkinase"/>
    <property type="match status" value="1"/>
</dbReference>
<organism evidence="2 3">
    <name type="scientific">Glonium stellatum</name>
    <dbReference type="NCBI Taxonomy" id="574774"/>
    <lineage>
        <taxon>Eukaryota</taxon>
        <taxon>Fungi</taxon>
        <taxon>Dikarya</taxon>
        <taxon>Ascomycota</taxon>
        <taxon>Pezizomycotina</taxon>
        <taxon>Dothideomycetes</taxon>
        <taxon>Pleosporomycetidae</taxon>
        <taxon>Gloniales</taxon>
        <taxon>Gloniaceae</taxon>
        <taxon>Glonium</taxon>
    </lineage>
</organism>
<dbReference type="OrthoDB" id="4062651at2759"/>
<proteinExistence type="predicted"/>
<dbReference type="Proteomes" id="UP000250140">
    <property type="component" value="Unassembled WGS sequence"/>
</dbReference>
<keyword evidence="2" id="KW-0808">Transferase</keyword>
<protein>
    <submittedName>
        <fullName evidence="2">Kinase-like protein</fullName>
    </submittedName>
</protein>
<feature type="non-terminal residue" evidence="2">
    <location>
        <position position="1"/>
    </location>
</feature>
<dbReference type="SUPFAM" id="SSF56112">
    <property type="entry name" value="Protein kinase-like (PK-like)"/>
    <property type="match status" value="1"/>
</dbReference>
<keyword evidence="3" id="KW-1185">Reference proteome</keyword>
<evidence type="ECO:0000313" key="2">
    <source>
        <dbReference type="EMBL" id="OCL11916.1"/>
    </source>
</evidence>
<reference evidence="2 3" key="1">
    <citation type="journal article" date="2016" name="Nat. Commun.">
        <title>Ectomycorrhizal ecology is imprinted in the genome of the dominant symbiotic fungus Cenococcum geophilum.</title>
        <authorList>
            <consortium name="DOE Joint Genome Institute"/>
            <person name="Peter M."/>
            <person name="Kohler A."/>
            <person name="Ohm R.A."/>
            <person name="Kuo A."/>
            <person name="Krutzmann J."/>
            <person name="Morin E."/>
            <person name="Arend M."/>
            <person name="Barry K.W."/>
            <person name="Binder M."/>
            <person name="Choi C."/>
            <person name="Clum A."/>
            <person name="Copeland A."/>
            <person name="Grisel N."/>
            <person name="Haridas S."/>
            <person name="Kipfer T."/>
            <person name="LaButti K."/>
            <person name="Lindquist E."/>
            <person name="Lipzen A."/>
            <person name="Maire R."/>
            <person name="Meier B."/>
            <person name="Mihaltcheva S."/>
            <person name="Molinier V."/>
            <person name="Murat C."/>
            <person name="Poggeler S."/>
            <person name="Quandt C.A."/>
            <person name="Sperisen C."/>
            <person name="Tritt A."/>
            <person name="Tisserant E."/>
            <person name="Crous P.W."/>
            <person name="Henrissat B."/>
            <person name="Nehls U."/>
            <person name="Egli S."/>
            <person name="Spatafora J.W."/>
            <person name="Grigoriev I.V."/>
            <person name="Martin F.M."/>
        </authorList>
    </citation>
    <scope>NUCLEOTIDE SEQUENCE [LARGE SCALE GENOMIC DNA]</scope>
    <source>
        <strain evidence="2 3">CBS 207.34</strain>
    </source>
</reference>
<dbReference type="InterPro" id="IPR008271">
    <property type="entry name" value="Ser/Thr_kinase_AS"/>
</dbReference>
<name>A0A8E2F7J8_9PEZI</name>
<dbReference type="GO" id="GO:0005524">
    <property type="term" value="F:ATP binding"/>
    <property type="evidence" value="ECO:0007669"/>
    <property type="project" value="InterPro"/>
</dbReference>
<dbReference type="Gene3D" id="1.10.510.10">
    <property type="entry name" value="Transferase(Phosphotransferase) domain 1"/>
    <property type="match status" value="1"/>
</dbReference>
<evidence type="ECO:0000259" key="1">
    <source>
        <dbReference type="PROSITE" id="PS50011"/>
    </source>
</evidence>
<dbReference type="InterPro" id="IPR053235">
    <property type="entry name" value="Ser_Thr_kinase"/>
</dbReference>
<dbReference type="InterPro" id="IPR011009">
    <property type="entry name" value="Kinase-like_dom_sf"/>
</dbReference>
<dbReference type="CDD" id="cd00180">
    <property type="entry name" value="PKc"/>
    <property type="match status" value="1"/>
</dbReference>
<feature type="domain" description="Protein kinase" evidence="1">
    <location>
        <begin position="1"/>
        <end position="144"/>
    </location>
</feature>
<gene>
    <name evidence="2" type="ORF">AOQ84DRAFT_262053</name>
</gene>
<feature type="non-terminal residue" evidence="2">
    <location>
        <position position="144"/>
    </location>
</feature>
<dbReference type="PANTHER" id="PTHR24361">
    <property type="entry name" value="MITOGEN-ACTIVATED KINASE KINASE KINASE"/>
    <property type="match status" value="1"/>
</dbReference>
<dbReference type="PROSITE" id="PS50011">
    <property type="entry name" value="PROTEIN_KINASE_DOM"/>
    <property type="match status" value="1"/>
</dbReference>
<keyword evidence="2" id="KW-0418">Kinase</keyword>
<dbReference type="GO" id="GO:0004674">
    <property type="term" value="F:protein serine/threonine kinase activity"/>
    <property type="evidence" value="ECO:0007669"/>
    <property type="project" value="TreeGrafter"/>
</dbReference>
<dbReference type="GO" id="GO:0005737">
    <property type="term" value="C:cytoplasm"/>
    <property type="evidence" value="ECO:0007669"/>
    <property type="project" value="TreeGrafter"/>
</dbReference>